<accession>A0A6J6KRA1</accession>
<keyword evidence="1" id="KW-1133">Transmembrane helix</keyword>
<dbReference type="Pfam" id="PF08666">
    <property type="entry name" value="SAF"/>
    <property type="match status" value="1"/>
</dbReference>
<proteinExistence type="predicted"/>
<feature type="transmembrane region" description="Helical" evidence="1">
    <location>
        <begin position="28"/>
        <end position="46"/>
    </location>
</feature>
<dbReference type="InterPro" id="IPR013974">
    <property type="entry name" value="SAF"/>
</dbReference>
<dbReference type="AlphaFoldDB" id="A0A6J6KRA1"/>
<reference evidence="3" key="1">
    <citation type="submission" date="2020-05" db="EMBL/GenBank/DDBJ databases">
        <authorList>
            <person name="Chiriac C."/>
            <person name="Salcher M."/>
            <person name="Ghai R."/>
            <person name="Kavagutti S V."/>
        </authorList>
    </citation>
    <scope>NUCLEOTIDE SEQUENCE</scope>
</reference>
<dbReference type="CDD" id="cd11614">
    <property type="entry name" value="SAF_CpaB_FlgA_like"/>
    <property type="match status" value="1"/>
</dbReference>
<feature type="domain" description="SAF" evidence="2">
    <location>
        <begin position="61"/>
        <end position="112"/>
    </location>
</feature>
<protein>
    <submittedName>
        <fullName evidence="3">Unannotated protein</fullName>
    </submittedName>
</protein>
<evidence type="ECO:0000256" key="1">
    <source>
        <dbReference type="SAM" id="Phobius"/>
    </source>
</evidence>
<keyword evidence="1" id="KW-0812">Transmembrane</keyword>
<dbReference type="EMBL" id="CAEZWD010000072">
    <property type="protein sequence ID" value="CAB4650744.1"/>
    <property type="molecule type" value="Genomic_DNA"/>
</dbReference>
<name>A0A6J6KRA1_9ZZZZ</name>
<organism evidence="3">
    <name type="scientific">freshwater metagenome</name>
    <dbReference type="NCBI Taxonomy" id="449393"/>
    <lineage>
        <taxon>unclassified sequences</taxon>
        <taxon>metagenomes</taxon>
        <taxon>ecological metagenomes</taxon>
    </lineage>
</organism>
<gene>
    <name evidence="3" type="ORF">UFOPK2171_00638</name>
</gene>
<evidence type="ECO:0000313" key="3">
    <source>
        <dbReference type="EMBL" id="CAB4650744.1"/>
    </source>
</evidence>
<keyword evidence="1" id="KW-0472">Membrane</keyword>
<sequence>MAIPIRVGQVGQSKSVAKANRKSQDPRLWLGILFIVAAMIIGQLVISSASIRVPAVSLNSNIAQGAQIRESDVTAVQVSVPNNENLISLPGDVVGKIATTDLFSGDLISVHSISTEFAADARNVSVPIRAGHLPQVSPGEKVDVWMTPSLDGVALPGPASLIIPNAVIAAAPEFIDAGMDTSVTILISQDQVQVLVQAMRDGVIDLVAIPVSGNEL</sequence>
<evidence type="ECO:0000259" key="2">
    <source>
        <dbReference type="Pfam" id="PF08666"/>
    </source>
</evidence>